<evidence type="ECO:0000313" key="1">
    <source>
        <dbReference type="EMBL" id="CAH2085901.1"/>
    </source>
</evidence>
<comment type="caution">
    <text evidence="1">The sequence shown here is derived from an EMBL/GenBank/DDBJ whole genome shotgun (WGS) entry which is preliminary data.</text>
</comment>
<protein>
    <submittedName>
        <fullName evidence="1">Uncharacterized protein</fullName>
    </submittedName>
</protein>
<organism evidence="1 2">
    <name type="scientific">Euphydryas editha</name>
    <name type="common">Edith's checkerspot</name>
    <dbReference type="NCBI Taxonomy" id="104508"/>
    <lineage>
        <taxon>Eukaryota</taxon>
        <taxon>Metazoa</taxon>
        <taxon>Ecdysozoa</taxon>
        <taxon>Arthropoda</taxon>
        <taxon>Hexapoda</taxon>
        <taxon>Insecta</taxon>
        <taxon>Pterygota</taxon>
        <taxon>Neoptera</taxon>
        <taxon>Endopterygota</taxon>
        <taxon>Lepidoptera</taxon>
        <taxon>Glossata</taxon>
        <taxon>Ditrysia</taxon>
        <taxon>Papilionoidea</taxon>
        <taxon>Nymphalidae</taxon>
        <taxon>Nymphalinae</taxon>
        <taxon>Euphydryas</taxon>
    </lineage>
</organism>
<sequence length="134" mass="14545">MLPVGGRAGGGSRGGGRACWPRRHVRAASPAARCGLRRRACSTRSAACEAVSSARAGCGQAARGRRGAGGGRTGGGRYKRAFGMNFRLRRRVRLSVCRLFCRLDLFSDVEVRYLSNIVRLQTGWFVFSNPDILK</sequence>
<reference evidence="1" key="1">
    <citation type="submission" date="2022-03" db="EMBL/GenBank/DDBJ databases">
        <authorList>
            <person name="Tunstrom K."/>
        </authorList>
    </citation>
    <scope>NUCLEOTIDE SEQUENCE</scope>
</reference>
<accession>A0AAU9TGA0</accession>
<name>A0AAU9TGA0_EUPED</name>
<dbReference type="Proteomes" id="UP001153954">
    <property type="component" value="Unassembled WGS sequence"/>
</dbReference>
<dbReference type="EMBL" id="CAKOGL010000004">
    <property type="protein sequence ID" value="CAH2085901.1"/>
    <property type="molecule type" value="Genomic_DNA"/>
</dbReference>
<proteinExistence type="predicted"/>
<gene>
    <name evidence="1" type="ORF">EEDITHA_LOCUS2335</name>
</gene>
<keyword evidence="2" id="KW-1185">Reference proteome</keyword>
<dbReference type="AlphaFoldDB" id="A0AAU9TGA0"/>
<evidence type="ECO:0000313" key="2">
    <source>
        <dbReference type="Proteomes" id="UP001153954"/>
    </source>
</evidence>